<keyword evidence="1" id="KW-0732">Signal</keyword>
<evidence type="ECO:0000313" key="3">
    <source>
        <dbReference type="Proteomes" id="UP000467841"/>
    </source>
</evidence>
<keyword evidence="3" id="KW-1185">Reference proteome</keyword>
<dbReference type="Proteomes" id="UP000467841">
    <property type="component" value="Unassembled WGS sequence"/>
</dbReference>
<evidence type="ECO:0000256" key="1">
    <source>
        <dbReference type="SAM" id="SignalP"/>
    </source>
</evidence>
<organism evidence="2 3">
    <name type="scientific">Microthlaspi erraticum</name>
    <dbReference type="NCBI Taxonomy" id="1685480"/>
    <lineage>
        <taxon>Eukaryota</taxon>
        <taxon>Viridiplantae</taxon>
        <taxon>Streptophyta</taxon>
        <taxon>Embryophyta</taxon>
        <taxon>Tracheophyta</taxon>
        <taxon>Spermatophyta</taxon>
        <taxon>Magnoliopsida</taxon>
        <taxon>eudicotyledons</taxon>
        <taxon>Gunneridae</taxon>
        <taxon>Pentapetalae</taxon>
        <taxon>rosids</taxon>
        <taxon>malvids</taxon>
        <taxon>Brassicales</taxon>
        <taxon>Brassicaceae</taxon>
        <taxon>Coluteocarpeae</taxon>
        <taxon>Microthlaspi</taxon>
    </lineage>
</organism>
<comment type="caution">
    <text evidence="2">The sequence shown here is derived from an EMBL/GenBank/DDBJ whole genome shotgun (WGS) entry which is preliminary data.</text>
</comment>
<evidence type="ECO:0000313" key="2">
    <source>
        <dbReference type="EMBL" id="CAA7033290.1"/>
    </source>
</evidence>
<dbReference type="EMBL" id="CACVBM020001129">
    <property type="protein sequence ID" value="CAA7033290.1"/>
    <property type="molecule type" value="Genomic_DNA"/>
</dbReference>
<evidence type="ECO:0008006" key="4">
    <source>
        <dbReference type="Google" id="ProtNLM"/>
    </source>
</evidence>
<accession>A0A6D2J039</accession>
<gene>
    <name evidence="2" type="ORF">MERR_LOCUS20525</name>
</gene>
<reference evidence="2" key="1">
    <citation type="submission" date="2020-01" db="EMBL/GenBank/DDBJ databases">
        <authorList>
            <person name="Mishra B."/>
        </authorList>
    </citation>
    <scope>NUCLEOTIDE SEQUENCE [LARGE SCALE GENOMIC DNA]</scope>
</reference>
<feature type="signal peptide" evidence="1">
    <location>
        <begin position="1"/>
        <end position="18"/>
    </location>
</feature>
<name>A0A6D2J039_9BRAS</name>
<proteinExistence type="predicted"/>
<protein>
    <recommendedName>
        <fullName evidence="4">Knottin scorpion toxin-like domain-containing protein</fullName>
    </recommendedName>
</protein>
<sequence length="71" mass="7743">MLFAVLLSVFFVISAVHCADDTLGFGVKTWAQCYFRGQWHGATCLDFCLKRYPDATGGDAMPEDGCCCKGP</sequence>
<dbReference type="OrthoDB" id="1046759at2759"/>
<dbReference type="AlphaFoldDB" id="A0A6D2J039"/>
<feature type="chain" id="PRO_5025674648" description="Knottin scorpion toxin-like domain-containing protein" evidence="1">
    <location>
        <begin position="19"/>
        <end position="71"/>
    </location>
</feature>